<accession>A0A0P5KKZ8</accession>
<dbReference type="InterPro" id="IPR035810">
    <property type="entry name" value="PEBP_euk"/>
</dbReference>
<dbReference type="FunFam" id="3.90.280.10:FF:000006">
    <property type="entry name" value="protein D3"/>
    <property type="match status" value="1"/>
</dbReference>
<evidence type="ECO:0000313" key="2">
    <source>
        <dbReference type="EMBL" id="JAN09125.1"/>
    </source>
</evidence>
<feature type="signal peptide" evidence="1">
    <location>
        <begin position="1"/>
        <end position="26"/>
    </location>
</feature>
<name>A0A0P5KKZ8_9CRUS</name>
<dbReference type="CDD" id="cd00866">
    <property type="entry name" value="PEBP_euk"/>
    <property type="match status" value="1"/>
</dbReference>
<keyword evidence="1" id="KW-0732">Signal</keyword>
<proteinExistence type="predicted"/>
<dbReference type="PANTHER" id="PTHR11362:SF82">
    <property type="entry name" value="PHOSPHATIDYLETHANOLAMINE-BINDING PROTEIN 4"/>
    <property type="match status" value="1"/>
</dbReference>
<dbReference type="InterPro" id="IPR008914">
    <property type="entry name" value="PEBP"/>
</dbReference>
<dbReference type="AlphaFoldDB" id="A0A0P5KKZ8"/>
<dbReference type="EMBL" id="GDIQ01085612">
    <property type="protein sequence ID" value="JAN09125.1"/>
    <property type="molecule type" value="Transcribed_RNA"/>
</dbReference>
<dbReference type="SUPFAM" id="SSF49777">
    <property type="entry name" value="PEBP-like"/>
    <property type="match status" value="1"/>
</dbReference>
<feature type="chain" id="PRO_5007422545" evidence="1">
    <location>
        <begin position="27"/>
        <end position="214"/>
    </location>
</feature>
<evidence type="ECO:0000256" key="1">
    <source>
        <dbReference type="SAM" id="SignalP"/>
    </source>
</evidence>
<dbReference type="Gene3D" id="3.90.280.10">
    <property type="entry name" value="PEBP-like"/>
    <property type="match status" value="1"/>
</dbReference>
<reference evidence="2" key="1">
    <citation type="submission" date="2015-10" db="EMBL/GenBank/DDBJ databases">
        <title>EvidentialGene: Evidence-directed Construction of Complete mRNA Transcriptomes without Genomes.</title>
        <authorList>
            <person name="Gilbert D.G."/>
        </authorList>
    </citation>
    <scope>NUCLEOTIDE SEQUENCE</scope>
</reference>
<dbReference type="OrthoDB" id="2506647at2759"/>
<dbReference type="EMBL" id="GDIQ01085613">
    <property type="protein sequence ID" value="JAN09124.1"/>
    <property type="molecule type" value="Transcribed_RNA"/>
</dbReference>
<protein>
    <submittedName>
        <fullName evidence="2">Phosphatidylethanolamine-binding protein</fullName>
    </submittedName>
</protein>
<dbReference type="InterPro" id="IPR036610">
    <property type="entry name" value="PEBP-like_sf"/>
</dbReference>
<dbReference type="PANTHER" id="PTHR11362">
    <property type="entry name" value="PHOSPHATIDYLETHANOLAMINE-BINDING PROTEIN"/>
    <property type="match status" value="1"/>
</dbReference>
<sequence length="214" mass="23881">MFQLNTFLVACLLFQLGSNHFRLASSQKSQSKPAMEAHGVVPDVIDVAPAATITIKYDSSATVEGGNELTPTQVQNEPVNIEWPVEEGAHYTLCMTDPDAPSRETPTFREWHHWLVVNIPGNEIKKGEVLSQYVGSGPPQGTGLHRYVFLAYKQPGPLTCDEPRLTNRSGKNRGMFSIRKFAEKYNLGQPIAGNLYQAKWDDYVPKLYEQLGDD</sequence>
<dbReference type="Pfam" id="PF01161">
    <property type="entry name" value="PBP"/>
    <property type="match status" value="1"/>
</dbReference>
<organism evidence="2">
    <name type="scientific">Daphnia magna</name>
    <dbReference type="NCBI Taxonomy" id="35525"/>
    <lineage>
        <taxon>Eukaryota</taxon>
        <taxon>Metazoa</taxon>
        <taxon>Ecdysozoa</taxon>
        <taxon>Arthropoda</taxon>
        <taxon>Crustacea</taxon>
        <taxon>Branchiopoda</taxon>
        <taxon>Diplostraca</taxon>
        <taxon>Cladocera</taxon>
        <taxon>Anomopoda</taxon>
        <taxon>Daphniidae</taxon>
        <taxon>Daphnia</taxon>
    </lineage>
</organism>